<proteinExistence type="predicted"/>
<dbReference type="PANTHER" id="PTHR44757">
    <property type="entry name" value="DIGUANYLATE CYCLASE DGCP"/>
    <property type="match status" value="1"/>
</dbReference>
<gene>
    <name evidence="5" type="ORF">CBY09_18645</name>
</gene>
<comment type="caution">
    <text evidence="5">The sequence shown here is derived from an EMBL/GenBank/DDBJ whole genome shotgun (WGS) entry which is preliminary data.</text>
</comment>
<feature type="domain" description="PAS" evidence="1">
    <location>
        <begin position="17"/>
        <end position="90"/>
    </location>
</feature>
<dbReference type="InterPro" id="IPR043128">
    <property type="entry name" value="Rev_trsase/Diguanyl_cyclase"/>
</dbReference>
<reference evidence="5 6" key="1">
    <citation type="submission" date="2017-07" db="EMBL/GenBank/DDBJ databases">
        <title>Acidovorax KNDSW TSA 6 genome sequence and assembly.</title>
        <authorList>
            <person name="Mayilraj S."/>
        </authorList>
    </citation>
    <scope>NUCLEOTIDE SEQUENCE [LARGE SCALE GENOMIC DNA]</scope>
    <source>
        <strain evidence="5 6">KNDSW-TSA6</strain>
    </source>
</reference>
<dbReference type="Gene3D" id="3.30.70.270">
    <property type="match status" value="1"/>
</dbReference>
<dbReference type="CDD" id="cd00130">
    <property type="entry name" value="PAS"/>
    <property type="match status" value="1"/>
</dbReference>
<dbReference type="GO" id="GO:0003824">
    <property type="term" value="F:catalytic activity"/>
    <property type="evidence" value="ECO:0007669"/>
    <property type="project" value="UniProtKB-ARBA"/>
</dbReference>
<dbReference type="PANTHER" id="PTHR44757:SF4">
    <property type="entry name" value="DIGUANYLATE CYCLASE DGCE-RELATED"/>
    <property type="match status" value="1"/>
</dbReference>
<keyword evidence="6" id="KW-1185">Reference proteome</keyword>
<dbReference type="CDD" id="cd01948">
    <property type="entry name" value="EAL"/>
    <property type="match status" value="1"/>
</dbReference>
<dbReference type="SUPFAM" id="SSF55785">
    <property type="entry name" value="PYP-like sensor domain (PAS domain)"/>
    <property type="match status" value="1"/>
</dbReference>
<dbReference type="Proteomes" id="UP000215441">
    <property type="component" value="Unassembled WGS sequence"/>
</dbReference>
<sequence>MRFMTARREAEEALVHQKERLQVTLQSISDAVVTTDAAGLVQYLNPAAQALTGWPLAAACGRRHQDVLGLGTEPGTDTASDLVGRALEQGITQFHAKLRCTPQAGAPLLIDLSASPLLRPGGDADGVVLVFRDVTEASRLSREMEFQALHDTLTSLGNRRAFEHLLAQAFAATRDATARHCVCYLDLDNFKVINDTCGHAAGDELLRQVARLFLAHLQPQDLLCRLGGDEFGILLWQQDLQQALQVAERMQQELAAFRFVWRDHVFSVSVSIGAVTLDAATESVGALLQAADSACYVAKDGGRNRIHVYAENDPALAQRYGVMEWVSRIEDALQHDRFELFGQPIIGLGAAPDSQRRGLRCEILLRMRTADGRLVSPGEFMPAVERYQLAARVDRWVIKKALAWMAEHQEGVELCSINLSGQSVGDAAFLGQVLQAMDQTPVRCDRLCFEITETAAMGDLAAANRFFQALRARGCQFALDDFGSGLSSYAYLRELAVDTLKIDGQFVKNMADDPVSFAMVKSIHEIGCLMGKKTVAEFAESQAIVDLLTGLGVHFAQGYALGRPAPIDELLLETVAH</sequence>
<dbReference type="FunFam" id="3.30.70.270:FF:000001">
    <property type="entry name" value="Diguanylate cyclase domain protein"/>
    <property type="match status" value="1"/>
</dbReference>
<organism evidence="5 6">
    <name type="scientific">Acidovorax kalamii</name>
    <dbReference type="NCBI Taxonomy" id="2004485"/>
    <lineage>
        <taxon>Bacteria</taxon>
        <taxon>Pseudomonadati</taxon>
        <taxon>Pseudomonadota</taxon>
        <taxon>Betaproteobacteria</taxon>
        <taxon>Burkholderiales</taxon>
        <taxon>Comamonadaceae</taxon>
        <taxon>Acidovorax</taxon>
    </lineage>
</organism>
<evidence type="ECO:0000259" key="1">
    <source>
        <dbReference type="PROSITE" id="PS50112"/>
    </source>
</evidence>
<name>A0A235EIX8_9BURK</name>
<dbReference type="SMART" id="SM00091">
    <property type="entry name" value="PAS"/>
    <property type="match status" value="1"/>
</dbReference>
<feature type="domain" description="GGDEF" evidence="4">
    <location>
        <begin position="178"/>
        <end position="311"/>
    </location>
</feature>
<dbReference type="PROSITE" id="PS50112">
    <property type="entry name" value="PAS"/>
    <property type="match status" value="1"/>
</dbReference>
<evidence type="ECO:0000259" key="4">
    <source>
        <dbReference type="PROSITE" id="PS50887"/>
    </source>
</evidence>
<protein>
    <recommendedName>
        <fullName evidence="7">GGDEF domain-containing protein</fullName>
    </recommendedName>
</protein>
<dbReference type="PROSITE" id="PS50883">
    <property type="entry name" value="EAL"/>
    <property type="match status" value="1"/>
</dbReference>
<accession>A0A235EIX8</accession>
<feature type="domain" description="PAC" evidence="2">
    <location>
        <begin position="92"/>
        <end position="146"/>
    </location>
</feature>
<dbReference type="InterPro" id="IPR013656">
    <property type="entry name" value="PAS_4"/>
</dbReference>
<dbReference type="InterPro" id="IPR000160">
    <property type="entry name" value="GGDEF_dom"/>
</dbReference>
<dbReference type="Pfam" id="PF00990">
    <property type="entry name" value="GGDEF"/>
    <property type="match status" value="1"/>
</dbReference>
<evidence type="ECO:0000313" key="6">
    <source>
        <dbReference type="Proteomes" id="UP000215441"/>
    </source>
</evidence>
<dbReference type="InterPro" id="IPR001633">
    <property type="entry name" value="EAL_dom"/>
</dbReference>
<dbReference type="InterPro" id="IPR029787">
    <property type="entry name" value="Nucleotide_cyclase"/>
</dbReference>
<evidence type="ECO:0000259" key="3">
    <source>
        <dbReference type="PROSITE" id="PS50883"/>
    </source>
</evidence>
<dbReference type="CDD" id="cd01949">
    <property type="entry name" value="GGDEF"/>
    <property type="match status" value="1"/>
</dbReference>
<dbReference type="InterPro" id="IPR000014">
    <property type="entry name" value="PAS"/>
</dbReference>
<dbReference type="Gene3D" id="3.30.450.20">
    <property type="entry name" value="PAS domain"/>
    <property type="match status" value="1"/>
</dbReference>
<dbReference type="PROSITE" id="PS50113">
    <property type="entry name" value="PAC"/>
    <property type="match status" value="1"/>
</dbReference>
<evidence type="ECO:0000313" key="5">
    <source>
        <dbReference type="EMBL" id="OYD49016.1"/>
    </source>
</evidence>
<dbReference type="Pfam" id="PF08448">
    <property type="entry name" value="PAS_4"/>
    <property type="match status" value="1"/>
</dbReference>
<dbReference type="SMART" id="SM00052">
    <property type="entry name" value="EAL"/>
    <property type="match status" value="1"/>
</dbReference>
<dbReference type="SUPFAM" id="SSF141868">
    <property type="entry name" value="EAL domain-like"/>
    <property type="match status" value="1"/>
</dbReference>
<dbReference type="SUPFAM" id="SSF55073">
    <property type="entry name" value="Nucleotide cyclase"/>
    <property type="match status" value="1"/>
</dbReference>
<dbReference type="PROSITE" id="PS50887">
    <property type="entry name" value="GGDEF"/>
    <property type="match status" value="1"/>
</dbReference>
<dbReference type="InterPro" id="IPR035965">
    <property type="entry name" value="PAS-like_dom_sf"/>
</dbReference>
<evidence type="ECO:0008006" key="7">
    <source>
        <dbReference type="Google" id="ProtNLM"/>
    </source>
</evidence>
<evidence type="ECO:0000259" key="2">
    <source>
        <dbReference type="PROSITE" id="PS50113"/>
    </source>
</evidence>
<dbReference type="Pfam" id="PF00563">
    <property type="entry name" value="EAL"/>
    <property type="match status" value="1"/>
</dbReference>
<dbReference type="SMART" id="SM00267">
    <property type="entry name" value="GGDEF"/>
    <property type="match status" value="1"/>
</dbReference>
<dbReference type="NCBIfam" id="TIGR00229">
    <property type="entry name" value="sensory_box"/>
    <property type="match status" value="1"/>
</dbReference>
<feature type="domain" description="EAL" evidence="3">
    <location>
        <begin position="322"/>
        <end position="577"/>
    </location>
</feature>
<dbReference type="NCBIfam" id="TIGR00254">
    <property type="entry name" value="GGDEF"/>
    <property type="match status" value="1"/>
</dbReference>
<dbReference type="InterPro" id="IPR035919">
    <property type="entry name" value="EAL_sf"/>
</dbReference>
<dbReference type="InterPro" id="IPR000700">
    <property type="entry name" value="PAS-assoc_C"/>
</dbReference>
<dbReference type="AlphaFoldDB" id="A0A235EIX8"/>
<dbReference type="EMBL" id="NOIG01000011">
    <property type="protein sequence ID" value="OYD49016.1"/>
    <property type="molecule type" value="Genomic_DNA"/>
</dbReference>
<dbReference type="Gene3D" id="3.20.20.450">
    <property type="entry name" value="EAL domain"/>
    <property type="match status" value="1"/>
</dbReference>
<dbReference type="InterPro" id="IPR052155">
    <property type="entry name" value="Biofilm_reg_signaling"/>
</dbReference>